<reference evidence="15" key="1">
    <citation type="submission" date="2021-01" db="UniProtKB">
        <authorList>
            <consortium name="EnsemblMetazoa"/>
        </authorList>
    </citation>
    <scope>IDENTIFICATION</scope>
</reference>
<evidence type="ECO:0000256" key="11">
    <source>
        <dbReference type="RuleBase" id="RU000687"/>
    </source>
</evidence>
<dbReference type="Proteomes" id="UP000594262">
    <property type="component" value="Unplaced"/>
</dbReference>
<dbReference type="RefSeq" id="XP_066928032.1">
    <property type="nucleotide sequence ID" value="XM_067071931.1"/>
</dbReference>
<feature type="domain" description="Neurotransmitter-gated ion-channel transmembrane" evidence="14">
    <location>
        <begin position="251"/>
        <end position="349"/>
    </location>
</feature>
<evidence type="ECO:0000256" key="3">
    <source>
        <dbReference type="ARBA" id="ARBA00022448"/>
    </source>
</evidence>
<evidence type="ECO:0000313" key="16">
    <source>
        <dbReference type="Proteomes" id="UP000594262"/>
    </source>
</evidence>
<comment type="subcellular location">
    <subcellularLocation>
        <location evidence="2">Cell membrane</location>
    </subcellularLocation>
    <subcellularLocation>
        <location evidence="1">Membrane</location>
        <topology evidence="1">Multi-pass membrane protein</topology>
    </subcellularLocation>
</comment>
<dbReference type="PANTHER" id="PTHR18945">
    <property type="entry name" value="NEUROTRANSMITTER GATED ION CHANNEL"/>
    <property type="match status" value="1"/>
</dbReference>
<dbReference type="InterPro" id="IPR036719">
    <property type="entry name" value="Neuro-gated_channel_TM_sf"/>
</dbReference>
<dbReference type="InterPro" id="IPR036734">
    <property type="entry name" value="Neur_chan_lig-bd_sf"/>
</dbReference>
<name>A0A7M5WXS7_9CNID</name>
<dbReference type="InterPro" id="IPR038050">
    <property type="entry name" value="Neuro_actylchol_rec"/>
</dbReference>
<evidence type="ECO:0000256" key="12">
    <source>
        <dbReference type="SAM" id="MobiDB-lite"/>
    </source>
</evidence>
<protein>
    <submittedName>
        <fullName evidence="15">Uncharacterized protein</fullName>
    </submittedName>
</protein>
<keyword evidence="9 11" id="KW-0472">Membrane</keyword>
<sequence>MGLMKLLVYMIICLNPDCNGQMASLYDINLSNYSKISAPYMTDKGKTVDVNVSMYILNIGNLNTEDMTFEVEMYFGMKWIDPRLAFKEYNNDNATYAMVKGQAAQENIWMPDIFIRNMKFVEKSRFLMDISGVRIFPNGVVTSSSRIRVVAHCEMDLLMFPLDSQSCDLIIVSYIYSTEVMTMNWAANPVLIDQRRQGKPQENSWKGFWLERTETTTDSYIFGMNGFEFQFLIAKFVMKRQPQYYILRGFIPSSFLVCLTWASFWLPISSYPARIALIVTSFLASIVLYQGSTQNVHQMTMMQVFLFGNISFIVLTLLEYLLAVKIDHKNRDKKQVRSFTNKSYKGSIHHQTNEKETSSSDIEQVNTVDEQARYKIPLIYMVYVAVFVAVILLNIE</sequence>
<dbReference type="InterPro" id="IPR006028">
    <property type="entry name" value="GABAA/Glycine_rcpt"/>
</dbReference>
<dbReference type="GO" id="GO:0005230">
    <property type="term" value="F:extracellular ligand-gated monoatomic ion channel activity"/>
    <property type="evidence" value="ECO:0007669"/>
    <property type="project" value="InterPro"/>
</dbReference>
<evidence type="ECO:0000256" key="7">
    <source>
        <dbReference type="ARBA" id="ARBA00022989"/>
    </source>
</evidence>
<keyword evidence="4" id="KW-1003">Cell membrane</keyword>
<feature type="region of interest" description="Disordered" evidence="12">
    <location>
        <begin position="343"/>
        <end position="362"/>
    </location>
</feature>
<keyword evidence="10 11" id="KW-0407">Ion channel</keyword>
<dbReference type="GO" id="GO:0004888">
    <property type="term" value="F:transmembrane signaling receptor activity"/>
    <property type="evidence" value="ECO:0007669"/>
    <property type="project" value="InterPro"/>
</dbReference>
<evidence type="ECO:0000256" key="5">
    <source>
        <dbReference type="ARBA" id="ARBA00022692"/>
    </source>
</evidence>
<evidence type="ECO:0000259" key="13">
    <source>
        <dbReference type="Pfam" id="PF02931"/>
    </source>
</evidence>
<evidence type="ECO:0000256" key="1">
    <source>
        <dbReference type="ARBA" id="ARBA00004141"/>
    </source>
</evidence>
<keyword evidence="16" id="KW-1185">Reference proteome</keyword>
<dbReference type="PROSITE" id="PS00236">
    <property type="entry name" value="NEUROTR_ION_CHANNEL"/>
    <property type="match status" value="1"/>
</dbReference>
<dbReference type="GeneID" id="136815485"/>
<evidence type="ECO:0000313" key="15">
    <source>
        <dbReference type="EnsemblMetazoa" id="CLYHEMP014514.1"/>
    </source>
</evidence>
<dbReference type="InterPro" id="IPR006201">
    <property type="entry name" value="Neur_channel"/>
</dbReference>
<comment type="similarity">
    <text evidence="11">Belongs to the ligand-gated ion channel (TC 1.A.9) family.</text>
</comment>
<keyword evidence="3 11" id="KW-0813">Transport</keyword>
<feature type="domain" description="Neurotransmitter-gated ion-channel ligand-binding" evidence="13">
    <location>
        <begin position="25"/>
        <end position="242"/>
    </location>
</feature>
<evidence type="ECO:0000259" key="14">
    <source>
        <dbReference type="Pfam" id="PF02932"/>
    </source>
</evidence>
<dbReference type="Pfam" id="PF02931">
    <property type="entry name" value="Neur_chan_LBD"/>
    <property type="match status" value="1"/>
</dbReference>
<dbReference type="SUPFAM" id="SSF90112">
    <property type="entry name" value="Neurotransmitter-gated ion-channel transmembrane pore"/>
    <property type="match status" value="1"/>
</dbReference>
<feature type="transmembrane region" description="Helical" evidence="11">
    <location>
        <begin position="378"/>
        <end position="395"/>
    </location>
</feature>
<dbReference type="PRINTS" id="PR00253">
    <property type="entry name" value="GABAARECEPTR"/>
</dbReference>
<dbReference type="Gene3D" id="1.20.58.390">
    <property type="entry name" value="Neurotransmitter-gated ion-channel transmembrane domain"/>
    <property type="match status" value="1"/>
</dbReference>
<evidence type="ECO:0000256" key="9">
    <source>
        <dbReference type="ARBA" id="ARBA00023136"/>
    </source>
</evidence>
<feature type="signal peptide" evidence="11">
    <location>
        <begin position="1"/>
        <end position="20"/>
    </location>
</feature>
<evidence type="ECO:0000256" key="2">
    <source>
        <dbReference type="ARBA" id="ARBA00004236"/>
    </source>
</evidence>
<dbReference type="SUPFAM" id="SSF63712">
    <property type="entry name" value="Nicotinic receptor ligand binding domain-like"/>
    <property type="match status" value="1"/>
</dbReference>
<dbReference type="Gene3D" id="2.70.170.10">
    <property type="entry name" value="Neurotransmitter-gated ion-channel ligand-binding domain"/>
    <property type="match status" value="1"/>
</dbReference>
<feature type="transmembrane region" description="Helical" evidence="11">
    <location>
        <begin position="301"/>
        <end position="323"/>
    </location>
</feature>
<keyword evidence="5 11" id="KW-0812">Transmembrane</keyword>
<dbReference type="GO" id="GO:0005886">
    <property type="term" value="C:plasma membrane"/>
    <property type="evidence" value="ECO:0007669"/>
    <property type="project" value="UniProtKB-SubCell"/>
</dbReference>
<proteinExistence type="inferred from homology"/>
<evidence type="ECO:0000256" key="4">
    <source>
        <dbReference type="ARBA" id="ARBA00022475"/>
    </source>
</evidence>
<keyword evidence="6 11" id="KW-0732">Signal</keyword>
<dbReference type="InterPro" id="IPR018000">
    <property type="entry name" value="Neurotransmitter_ion_chnl_CS"/>
</dbReference>
<dbReference type="EnsemblMetazoa" id="CLYHEMT014514.1">
    <property type="protein sequence ID" value="CLYHEMP014514.1"/>
    <property type="gene ID" value="CLYHEMG014514"/>
</dbReference>
<feature type="transmembrane region" description="Helical" evidence="11">
    <location>
        <begin position="271"/>
        <end position="289"/>
    </location>
</feature>
<feature type="transmembrane region" description="Helical" evidence="11">
    <location>
        <begin position="245"/>
        <end position="265"/>
    </location>
</feature>
<dbReference type="Pfam" id="PF02932">
    <property type="entry name" value="Neur_chan_memb"/>
    <property type="match status" value="1"/>
</dbReference>
<organism evidence="15 16">
    <name type="scientific">Clytia hemisphaerica</name>
    <dbReference type="NCBI Taxonomy" id="252671"/>
    <lineage>
        <taxon>Eukaryota</taxon>
        <taxon>Metazoa</taxon>
        <taxon>Cnidaria</taxon>
        <taxon>Hydrozoa</taxon>
        <taxon>Hydroidolina</taxon>
        <taxon>Leptothecata</taxon>
        <taxon>Obeliida</taxon>
        <taxon>Clytiidae</taxon>
        <taxon>Clytia</taxon>
    </lineage>
</organism>
<dbReference type="AlphaFoldDB" id="A0A7M5WXS7"/>
<evidence type="ECO:0000256" key="10">
    <source>
        <dbReference type="ARBA" id="ARBA00023303"/>
    </source>
</evidence>
<dbReference type="InterPro" id="IPR006029">
    <property type="entry name" value="Neurotrans-gated_channel_TM"/>
</dbReference>
<feature type="chain" id="PRO_5029942769" evidence="11">
    <location>
        <begin position="21"/>
        <end position="396"/>
    </location>
</feature>
<evidence type="ECO:0000256" key="6">
    <source>
        <dbReference type="ARBA" id="ARBA00022729"/>
    </source>
</evidence>
<accession>A0A7M5WXS7</accession>
<keyword evidence="7 11" id="KW-1133">Transmembrane helix</keyword>
<keyword evidence="8 11" id="KW-0406">Ion transport</keyword>
<dbReference type="OrthoDB" id="8175758at2759"/>
<dbReference type="PRINTS" id="PR00252">
    <property type="entry name" value="NRIONCHANNEL"/>
</dbReference>
<dbReference type="InterPro" id="IPR006202">
    <property type="entry name" value="Neur_chan_lig-bd"/>
</dbReference>
<evidence type="ECO:0000256" key="8">
    <source>
        <dbReference type="ARBA" id="ARBA00023065"/>
    </source>
</evidence>